<dbReference type="RefSeq" id="XP_072855659.1">
    <property type="nucleotide sequence ID" value="XM_072999558.1"/>
</dbReference>
<comment type="subcellular location">
    <subcellularLocation>
        <location evidence="2">Cell junction</location>
        <location evidence="2">Desmosome</location>
    </subcellularLocation>
    <subcellularLocation>
        <location evidence="13">Cell membrane</location>
        <topology evidence="13">Single-pass type I membrane protein</topology>
    </subcellularLocation>
    <subcellularLocation>
        <location evidence="1">Membrane</location>
        <topology evidence="1">Single-pass type I membrane protein</topology>
    </subcellularLocation>
</comment>
<dbReference type="InterPro" id="IPR000233">
    <property type="entry name" value="Cadherin_Y-type_LIR"/>
</dbReference>
<keyword evidence="10 15" id="KW-0472">Membrane</keyword>
<keyword evidence="16" id="KW-0732">Signal</keyword>
<keyword evidence="7 13" id="KW-0130">Cell adhesion</keyword>
<proteinExistence type="predicted"/>
<feature type="domain" description="Cadherin" evidence="17">
    <location>
        <begin position="366"/>
        <end position="482"/>
    </location>
</feature>
<dbReference type="PRINTS" id="PR01818">
    <property type="entry name" value="DESMOCADHERN"/>
</dbReference>
<feature type="domain" description="Cadherin" evidence="17">
    <location>
        <begin position="483"/>
        <end position="587"/>
    </location>
</feature>
<feature type="domain" description="Cadherin" evidence="17">
    <location>
        <begin position="251"/>
        <end position="365"/>
    </location>
</feature>
<dbReference type="GeneID" id="110087250"/>
<protein>
    <submittedName>
        <fullName evidence="19">Desmocollin-1-like</fullName>
    </submittedName>
</protein>
<evidence type="ECO:0000259" key="17">
    <source>
        <dbReference type="PROSITE" id="PS50268"/>
    </source>
</evidence>
<keyword evidence="4 13" id="KW-0812">Transmembrane</keyword>
<dbReference type="PRINTS" id="PR01820">
    <property type="entry name" value="DESMOCOLLIN"/>
</dbReference>
<evidence type="ECO:0000256" key="3">
    <source>
        <dbReference type="ARBA" id="ARBA00022475"/>
    </source>
</evidence>
<name>A0ABM5GDD1_9SAUR</name>
<dbReference type="InterPro" id="IPR014868">
    <property type="entry name" value="Cadherin_pro_dom"/>
</dbReference>
<keyword evidence="18" id="KW-1185">Reference proteome</keyword>
<dbReference type="InterPro" id="IPR027397">
    <property type="entry name" value="Catenin-bd_sf"/>
</dbReference>
<evidence type="ECO:0000256" key="10">
    <source>
        <dbReference type="ARBA" id="ARBA00023136"/>
    </source>
</evidence>
<evidence type="ECO:0000256" key="8">
    <source>
        <dbReference type="ARBA" id="ARBA00022949"/>
    </source>
</evidence>
<dbReference type="SMART" id="SM01055">
    <property type="entry name" value="Cadherin_pro"/>
    <property type="match status" value="1"/>
</dbReference>
<evidence type="ECO:0000256" key="13">
    <source>
        <dbReference type="RuleBase" id="RU003318"/>
    </source>
</evidence>
<evidence type="ECO:0000256" key="16">
    <source>
        <dbReference type="SAM" id="SignalP"/>
    </source>
</evidence>
<evidence type="ECO:0000256" key="7">
    <source>
        <dbReference type="ARBA" id="ARBA00022889"/>
    </source>
</evidence>
<keyword evidence="8" id="KW-0965">Cell junction</keyword>
<dbReference type="SMART" id="SM00112">
    <property type="entry name" value="CA"/>
    <property type="match status" value="4"/>
</dbReference>
<keyword evidence="6 12" id="KW-0106">Calcium</keyword>
<dbReference type="CDD" id="cd11304">
    <property type="entry name" value="Cadherin_repeat"/>
    <property type="match status" value="5"/>
</dbReference>
<feature type="transmembrane region" description="Helical" evidence="15">
    <location>
        <begin position="711"/>
        <end position="736"/>
    </location>
</feature>
<dbReference type="PANTHER" id="PTHR24025">
    <property type="entry name" value="DESMOGLEIN FAMILY MEMBER"/>
    <property type="match status" value="1"/>
</dbReference>
<organism evidence="18 19">
    <name type="scientific">Pogona vitticeps</name>
    <name type="common">central bearded dragon</name>
    <dbReference type="NCBI Taxonomy" id="103695"/>
    <lineage>
        <taxon>Eukaryota</taxon>
        <taxon>Metazoa</taxon>
        <taxon>Chordata</taxon>
        <taxon>Craniata</taxon>
        <taxon>Vertebrata</taxon>
        <taxon>Euteleostomi</taxon>
        <taxon>Lepidosauria</taxon>
        <taxon>Squamata</taxon>
        <taxon>Bifurcata</taxon>
        <taxon>Unidentata</taxon>
        <taxon>Episquamata</taxon>
        <taxon>Toxicofera</taxon>
        <taxon>Iguania</taxon>
        <taxon>Acrodonta</taxon>
        <taxon>Agamidae</taxon>
        <taxon>Amphibolurinae</taxon>
        <taxon>Pogona</taxon>
    </lineage>
</organism>
<dbReference type="InterPro" id="IPR020894">
    <property type="entry name" value="Cadherin_CS"/>
</dbReference>
<dbReference type="InterPro" id="IPR009122">
    <property type="entry name" value="Desmosomal_cadherin"/>
</dbReference>
<keyword evidence="5" id="KW-0677">Repeat</keyword>
<dbReference type="PRINTS" id="PR00205">
    <property type="entry name" value="CADHERIN"/>
</dbReference>
<feature type="signal peptide" evidence="16">
    <location>
        <begin position="1"/>
        <end position="35"/>
    </location>
</feature>
<evidence type="ECO:0000256" key="6">
    <source>
        <dbReference type="ARBA" id="ARBA00022837"/>
    </source>
</evidence>
<evidence type="ECO:0000256" key="4">
    <source>
        <dbReference type="ARBA" id="ARBA00022692"/>
    </source>
</evidence>
<evidence type="ECO:0000256" key="2">
    <source>
        <dbReference type="ARBA" id="ARBA00004568"/>
    </source>
</evidence>
<reference evidence="19" key="1">
    <citation type="submission" date="2025-08" db="UniProtKB">
        <authorList>
            <consortium name="RefSeq"/>
        </authorList>
    </citation>
    <scope>IDENTIFICATION</scope>
</reference>
<evidence type="ECO:0000256" key="9">
    <source>
        <dbReference type="ARBA" id="ARBA00022989"/>
    </source>
</evidence>
<feature type="domain" description="Cadherin" evidence="17">
    <location>
        <begin position="151"/>
        <end position="250"/>
    </location>
</feature>
<accession>A0ABM5GDD1</accession>
<evidence type="ECO:0000313" key="19">
    <source>
        <dbReference type="RefSeq" id="XP_072855659.1"/>
    </source>
</evidence>
<feature type="chain" id="PRO_5047082885" evidence="16">
    <location>
        <begin position="36"/>
        <end position="954"/>
    </location>
</feature>
<dbReference type="PROSITE" id="PS50268">
    <property type="entry name" value="CADHERIN_2"/>
    <property type="match status" value="5"/>
</dbReference>
<dbReference type="Pfam" id="PF08758">
    <property type="entry name" value="Cadherin_pro"/>
    <property type="match status" value="1"/>
</dbReference>
<keyword evidence="11" id="KW-0325">Glycoprotein</keyword>
<dbReference type="Gene3D" id="4.10.900.10">
    <property type="entry name" value="TCF3-CBD (Catenin binding domain)"/>
    <property type="match status" value="1"/>
</dbReference>
<dbReference type="InterPro" id="IPR002126">
    <property type="entry name" value="Cadherin-like_dom"/>
</dbReference>
<sequence length="954" mass="106616">MVLPGAGRCRTSILWRTFWLPLLTSLLMWRLFCEACNNITFNVPHKLKAGVFIGKVNMKRCSNHSGIISSNNPNFTVLEDGSLYTTNALFLSSHGNTITLSFSAINEKEPKKIHVNLLTNPKKARKDTARHARETVRSRSKRRWLPVPTIIMENSLGPFPMQIQQLSSDMALKYNIRYSISGPGVDKPPLNYFYIEADTGNLFVTCPIDREEYPEFQLICYAMTSDGYTPEVPLVHTIKIEDDNDNAPVFEHDVYIFHIPENSKIGTVVGQVTATDNDEPHTLHTKVKYKIVNRNLQIYQNSHIFVIHPDTGCITVASSHLDRETTAEYELEIEARDMGGQDFGLCSKAIVLIEVGDVNDNAPQLGQTVYEVSVSENTEHLEILCIPVIDNDEPGTPSWLATFTIIKGNEDNNFYITVDENTNVGCLILSKKLDYENTKERRLEIIVDNEATYVLPLNARAVSTSLITVVISVRDEDEGPVFEPCEYILNIKECLPSGTVVGNYEARDPETGSNRGLSYRIIKDECNWITIDDTGDLRTTTILDRDVPDMEYSECSVTVSATDQSGKTGTGKIVIKLMDENDNYPIITRKDYIMCKDKKPICITAFDADLPPNTAPFNFEIETPVSSTWTLTPKKDDSALISLMEDIDYGYYTITIRIYDNGGNNGISEITIHYCDCIIPSDCSDNIAVDRDPLDTPADRSPYSLLTTSAFFPWGALGLGSVLMMGGMGVPFGLWLRKRKSMTREVSDNMGSPNFSPSNTEAPGEELMDLNVCPVETMKASMSMSTVGEKIVKGESLEMVKGGKISTTELVKGVGNHVTGSLRDLGQHFRNSCKDICSEWQHFTNPHLAEKVFLCEQDDERKHLEEYVLSYNYEGKGSPVGSLSSCTGESEEEELDFLNQPEPPFRILVEAFVKDKHAYTVPENCNSLERLPVQSALKCSCSSSREDLGRKAFL</sequence>
<evidence type="ECO:0000256" key="1">
    <source>
        <dbReference type="ARBA" id="ARBA00004479"/>
    </source>
</evidence>
<dbReference type="InterPro" id="IPR015919">
    <property type="entry name" value="Cadherin-like_sf"/>
</dbReference>
<dbReference type="InterPro" id="IPR050971">
    <property type="entry name" value="Cadherin-domain_protein"/>
</dbReference>
<evidence type="ECO:0000256" key="12">
    <source>
        <dbReference type="PROSITE-ProRule" id="PRU00043"/>
    </source>
</evidence>
<dbReference type="PROSITE" id="PS00232">
    <property type="entry name" value="CADHERIN_1"/>
    <property type="match status" value="2"/>
</dbReference>
<dbReference type="PANTHER" id="PTHR24025:SF0">
    <property type="entry name" value="DESMOCOLLIN-2"/>
    <property type="match status" value="1"/>
</dbReference>
<evidence type="ECO:0000256" key="11">
    <source>
        <dbReference type="ARBA" id="ARBA00023180"/>
    </source>
</evidence>
<dbReference type="Pfam" id="PF01049">
    <property type="entry name" value="CADH_Y-type_LIR"/>
    <property type="match status" value="1"/>
</dbReference>
<evidence type="ECO:0000256" key="14">
    <source>
        <dbReference type="RuleBase" id="RU004358"/>
    </source>
</evidence>
<dbReference type="Gene3D" id="2.60.40.60">
    <property type="entry name" value="Cadherins"/>
    <property type="match status" value="6"/>
</dbReference>
<evidence type="ECO:0000256" key="15">
    <source>
        <dbReference type="SAM" id="Phobius"/>
    </source>
</evidence>
<evidence type="ECO:0000313" key="18">
    <source>
        <dbReference type="Proteomes" id="UP001652642"/>
    </source>
</evidence>
<feature type="domain" description="Cadherin" evidence="17">
    <location>
        <begin position="603"/>
        <end position="677"/>
    </location>
</feature>
<evidence type="ECO:0000256" key="5">
    <source>
        <dbReference type="ARBA" id="ARBA00022737"/>
    </source>
</evidence>
<dbReference type="Proteomes" id="UP001652642">
    <property type="component" value="Chromosome 4"/>
</dbReference>
<gene>
    <name evidence="19" type="primary">LOC110087250</name>
</gene>
<comment type="function">
    <text evidence="14">A component of desmosome cell-cell junctions which are required for positive regulation of cellular adhesion. Involved in the interaction of plaque proteins and intermediate filaments mediating cell-cell adhesion.</text>
</comment>
<dbReference type="SUPFAM" id="SSF49313">
    <property type="entry name" value="Cadherin-like"/>
    <property type="match status" value="6"/>
</dbReference>
<keyword evidence="3" id="KW-1003">Cell membrane</keyword>
<keyword evidence="9 15" id="KW-1133">Transmembrane helix</keyword>
<dbReference type="Pfam" id="PF00028">
    <property type="entry name" value="Cadherin"/>
    <property type="match status" value="4"/>
</dbReference>